<evidence type="ECO:0000313" key="2">
    <source>
        <dbReference type="Proteomes" id="UP000261660"/>
    </source>
</evidence>
<dbReference type="PANTHER" id="PTHR34921">
    <property type="entry name" value="MEIOTIC RECOMBINATION PROTEIN REC114"/>
    <property type="match status" value="1"/>
</dbReference>
<reference evidence="1" key="1">
    <citation type="submission" date="2025-08" db="UniProtKB">
        <authorList>
            <consortium name="Ensembl"/>
        </authorList>
    </citation>
    <scope>IDENTIFICATION</scope>
</reference>
<dbReference type="Pfam" id="PF15165">
    <property type="entry name" value="REC114-like"/>
    <property type="match status" value="1"/>
</dbReference>
<name>A0A3Q3F4B6_9LABR</name>
<dbReference type="AlphaFoldDB" id="A0A3Q3F4B6"/>
<accession>A0A3Q3F4B6</accession>
<dbReference type="GeneTree" id="ENSGT00390000007235"/>
<dbReference type="STRING" id="56723.ENSLBEP00000013622"/>
<dbReference type="PANTHER" id="PTHR34921:SF1">
    <property type="entry name" value="MEIOTIC RECOMBINATION PROTEIN REC114"/>
    <property type="match status" value="1"/>
</dbReference>
<keyword evidence="2" id="KW-1185">Reference proteome</keyword>
<proteinExistence type="predicted"/>
<reference evidence="1" key="2">
    <citation type="submission" date="2025-09" db="UniProtKB">
        <authorList>
            <consortium name="Ensembl"/>
        </authorList>
    </citation>
    <scope>IDENTIFICATION</scope>
</reference>
<evidence type="ECO:0000313" key="1">
    <source>
        <dbReference type="Ensembl" id="ENSLBEP00000013622.1"/>
    </source>
</evidence>
<dbReference type="InterPro" id="IPR029168">
    <property type="entry name" value="REC114L"/>
</dbReference>
<dbReference type="Ensembl" id="ENSLBET00000014374.1">
    <property type="protein sequence ID" value="ENSLBEP00000013622.1"/>
    <property type="gene ID" value="ENSLBEG00000010528.1"/>
</dbReference>
<dbReference type="InParanoid" id="A0A3Q3F4B6"/>
<organism evidence="1 2">
    <name type="scientific">Labrus bergylta</name>
    <name type="common">ballan wrasse</name>
    <dbReference type="NCBI Taxonomy" id="56723"/>
    <lineage>
        <taxon>Eukaryota</taxon>
        <taxon>Metazoa</taxon>
        <taxon>Chordata</taxon>
        <taxon>Craniata</taxon>
        <taxon>Vertebrata</taxon>
        <taxon>Euteleostomi</taxon>
        <taxon>Actinopterygii</taxon>
        <taxon>Neopterygii</taxon>
        <taxon>Teleostei</taxon>
        <taxon>Neoteleostei</taxon>
        <taxon>Acanthomorphata</taxon>
        <taxon>Eupercaria</taxon>
        <taxon>Labriformes</taxon>
        <taxon>Labridae</taxon>
        <taxon>Labrus</taxon>
    </lineage>
</organism>
<protein>
    <submittedName>
        <fullName evidence="1">REC114 meiotic recombination protein</fullName>
    </submittedName>
</protein>
<dbReference type="Proteomes" id="UP000261660">
    <property type="component" value="Unplaced"/>
</dbReference>
<sequence>MATCQEWRLKRYGRLITGSAATGGEPWKVFEADGDKPGIFLKILDSGYLLVLQGQESFDTIPLLCASDSCKVHQKSDNLMFRFTVKGESRMMRMQFDGSSKAEAIKQCSSAVKKLMEYLPVTTQKDTLPASNQTPAGDSVPVKQTYQGKAVGAEPVVVKGSLSIEHLTQHFLGGTAVTLPQVYRHSSLAHIDLEPVLRLCLLDPSFPAFVENVEGELRKLLEE</sequence>